<dbReference type="RefSeq" id="WP_253021178.1">
    <property type="nucleotide sequence ID" value="NZ_JAJAGH010000001.1"/>
</dbReference>
<keyword evidence="7 8" id="KW-0472">Membrane</keyword>
<feature type="transmembrane region" description="Helical" evidence="8">
    <location>
        <begin position="132"/>
        <end position="155"/>
    </location>
</feature>
<evidence type="ECO:0000313" key="10">
    <source>
        <dbReference type="Proteomes" id="UP001065549"/>
    </source>
</evidence>
<evidence type="ECO:0000256" key="6">
    <source>
        <dbReference type="ARBA" id="ARBA00022989"/>
    </source>
</evidence>
<dbReference type="PANTHER" id="PTHR34979:SF1">
    <property type="entry name" value="INNER MEMBRANE PROTEIN YGAZ"/>
    <property type="match status" value="1"/>
</dbReference>
<evidence type="ECO:0000256" key="3">
    <source>
        <dbReference type="ARBA" id="ARBA00022448"/>
    </source>
</evidence>
<dbReference type="InterPro" id="IPR011606">
    <property type="entry name" value="Brnchd-chn_aa_trnsp_permease"/>
</dbReference>
<reference evidence="9" key="1">
    <citation type="submission" date="2022-09" db="EMBL/GenBank/DDBJ databases">
        <title>Culturomic study of gut microbiota in children with autism spectrum disorder.</title>
        <authorList>
            <person name="Efimov B.A."/>
            <person name="Chaplin A.V."/>
            <person name="Sokolova S.R."/>
            <person name="Pikina A.P."/>
            <person name="Korzhanova M."/>
            <person name="Belova V."/>
            <person name="Korostin D."/>
        </authorList>
    </citation>
    <scope>NUCLEOTIDE SEQUENCE</scope>
    <source>
        <strain evidence="9">ASD5510</strain>
    </source>
</reference>
<evidence type="ECO:0000256" key="4">
    <source>
        <dbReference type="ARBA" id="ARBA00022475"/>
    </source>
</evidence>
<feature type="transmembrane region" description="Helical" evidence="8">
    <location>
        <begin position="47"/>
        <end position="70"/>
    </location>
</feature>
<dbReference type="Proteomes" id="UP001065549">
    <property type="component" value="Unassembled WGS sequence"/>
</dbReference>
<feature type="transmembrane region" description="Helical" evidence="8">
    <location>
        <begin position="161"/>
        <end position="179"/>
    </location>
</feature>
<keyword evidence="3" id="KW-0813">Transport</keyword>
<comment type="subcellular location">
    <subcellularLocation>
        <location evidence="1">Cell membrane</location>
        <topology evidence="1">Multi-pass membrane protein</topology>
    </subcellularLocation>
</comment>
<evidence type="ECO:0000256" key="5">
    <source>
        <dbReference type="ARBA" id="ARBA00022692"/>
    </source>
</evidence>
<gene>
    <name evidence="9" type="ORF">OBO34_10925</name>
</gene>
<evidence type="ECO:0000256" key="7">
    <source>
        <dbReference type="ARBA" id="ARBA00023136"/>
    </source>
</evidence>
<keyword evidence="5 8" id="KW-0812">Transmembrane</keyword>
<keyword evidence="4" id="KW-1003">Cell membrane</keyword>
<keyword evidence="6 8" id="KW-1133">Transmembrane helix</keyword>
<comment type="caution">
    <text evidence="9">The sequence shown here is derived from an EMBL/GenBank/DDBJ whole genome shotgun (WGS) entry which is preliminary data.</text>
</comment>
<dbReference type="Pfam" id="PF03591">
    <property type="entry name" value="AzlC"/>
    <property type="match status" value="1"/>
</dbReference>
<organism evidence="9 10">
    <name type="scientific">Hominibacterium faecale</name>
    <dbReference type="NCBI Taxonomy" id="2839743"/>
    <lineage>
        <taxon>Bacteria</taxon>
        <taxon>Bacillati</taxon>
        <taxon>Bacillota</taxon>
        <taxon>Clostridia</taxon>
        <taxon>Peptostreptococcales</taxon>
        <taxon>Anaerovoracaceae</taxon>
        <taxon>Hominibacterium</taxon>
    </lineage>
</organism>
<dbReference type="PANTHER" id="PTHR34979">
    <property type="entry name" value="INNER MEMBRANE PROTEIN YGAZ"/>
    <property type="match status" value="1"/>
</dbReference>
<evidence type="ECO:0000256" key="8">
    <source>
        <dbReference type="SAM" id="Phobius"/>
    </source>
</evidence>
<dbReference type="EMBL" id="JAOSHN010000004">
    <property type="protein sequence ID" value="MCU7378867.1"/>
    <property type="molecule type" value="Genomic_DNA"/>
</dbReference>
<keyword evidence="10" id="KW-1185">Reference proteome</keyword>
<dbReference type="GO" id="GO:0005886">
    <property type="term" value="C:plasma membrane"/>
    <property type="evidence" value="ECO:0007669"/>
    <property type="project" value="UniProtKB-SubCell"/>
</dbReference>
<feature type="transmembrane region" description="Helical" evidence="8">
    <location>
        <begin position="191"/>
        <end position="220"/>
    </location>
</feature>
<name>A0A9J6QUW8_9FIRM</name>
<evidence type="ECO:0000256" key="1">
    <source>
        <dbReference type="ARBA" id="ARBA00004651"/>
    </source>
</evidence>
<proteinExistence type="inferred from homology"/>
<accession>A0A9J6QUW8</accession>
<feature type="transmembrane region" description="Helical" evidence="8">
    <location>
        <begin position="14"/>
        <end position="35"/>
    </location>
</feature>
<evidence type="ECO:0000256" key="2">
    <source>
        <dbReference type="ARBA" id="ARBA00010735"/>
    </source>
</evidence>
<dbReference type="GO" id="GO:1903785">
    <property type="term" value="P:L-valine transmembrane transport"/>
    <property type="evidence" value="ECO:0007669"/>
    <property type="project" value="TreeGrafter"/>
</dbReference>
<evidence type="ECO:0000313" key="9">
    <source>
        <dbReference type="EMBL" id="MCU7378867.1"/>
    </source>
</evidence>
<dbReference type="AlphaFoldDB" id="A0A9J6QUW8"/>
<comment type="similarity">
    <text evidence="2">Belongs to the AzlC family.</text>
</comment>
<protein>
    <submittedName>
        <fullName evidence="9">AzlC family ABC transporter permease</fullName>
    </submittedName>
</protein>
<sequence>MNSNHEKFTALKAAFPHTIPILTGFTFLGLVYGMLMASKGYGAGWSLLMSMVVFGGSIQYVAVTLLTAAFNPIQALILSLTINARHLFYGISMLKKYSGTGKLKYFLIFALCDETYSLTSTKEPPKGVSAKWFYFWITVLDYAYWVIASFAGGLLGSLVKLDLEGLDFVLTALFVVLFLEQWREKEKRIPAVMGVICSVICLAVFGADNFIIPAMILLAVSLLGGKSKLSKAYHLEKTSEKAGDDQ</sequence>